<feature type="transmembrane region" description="Helical" evidence="7">
    <location>
        <begin position="95"/>
        <end position="118"/>
    </location>
</feature>
<dbReference type="Proteomes" id="UP000599312">
    <property type="component" value="Unassembled WGS sequence"/>
</dbReference>
<dbReference type="InterPro" id="IPR014047">
    <property type="entry name" value="Chr_Tranpt_l_chain"/>
</dbReference>
<comment type="caution">
    <text evidence="8">The sequence shown here is derived from an EMBL/GenBank/DDBJ whole genome shotgun (WGS) entry which is preliminary data.</text>
</comment>
<evidence type="ECO:0000256" key="4">
    <source>
        <dbReference type="ARBA" id="ARBA00022692"/>
    </source>
</evidence>
<sequence length="465" mass="49004">MSTPASTQGTGDPTNSHGVSLGEAFRVWLRVAALSFGGPAGQIAVMHRILVEEKRWISESRFLHALNYCMLLPGPEAQQLATYIGWLMHRTRGGLMAGGLFIMPGIVAIMGLSVVYALYGHVGFIAALFFGLKAAVLAIVLEAVARIGKRALKNSALLGLAAAAFIAIFFFAIPFPLIVLVAGLIGFLGGLSDHPAFQTGGGTQGKSEADSASVLGEGLPAHARPSFGHSLRVIAFWLPLWLIPVLALVLFLGSSNVFSQIGVFFSKMALVTFGGAYAALAYVAQQAVETYGWLRPGEMLDGLGMAETTPGPLIMVLQFVGFMAAYRDPGTLNPLLAGALGGLLATWVTFAPCFLWIFLGAPYIEVLRGNRALNGALSAITAAVVGVILNLAIWFAIHTIFREVRPVAWGPFSFSAPVLASVHSWALLLATAAIVAVFRFKMGMLQTLTATSAAGIALYLAGAIS</sequence>
<keyword evidence="5 7" id="KW-1133">Transmembrane helix</keyword>
<comment type="similarity">
    <text evidence="2">Belongs to the chromate ion transporter (CHR) (TC 2.A.51) family.</text>
</comment>
<reference evidence="8" key="1">
    <citation type="submission" date="2020-11" db="EMBL/GenBank/DDBJ databases">
        <authorList>
            <person name="Kim M.K."/>
        </authorList>
    </citation>
    <scope>NUCLEOTIDE SEQUENCE</scope>
    <source>
        <strain evidence="8">BT350</strain>
    </source>
</reference>
<proteinExistence type="inferred from homology"/>
<feature type="transmembrane region" description="Helical" evidence="7">
    <location>
        <begin position="444"/>
        <end position="464"/>
    </location>
</feature>
<name>A0A931FM28_9HYPH</name>
<dbReference type="NCBIfam" id="TIGR00937">
    <property type="entry name" value="2A51"/>
    <property type="match status" value="1"/>
</dbReference>
<dbReference type="PANTHER" id="PTHR33567:SF3">
    <property type="entry name" value="CHROMATE ION TRANSPORTER (EUROFUNG)"/>
    <property type="match status" value="1"/>
</dbReference>
<feature type="transmembrane region" description="Helical" evidence="7">
    <location>
        <begin position="376"/>
        <end position="397"/>
    </location>
</feature>
<feature type="transmembrane region" description="Helical" evidence="7">
    <location>
        <begin position="157"/>
        <end position="188"/>
    </location>
</feature>
<dbReference type="AlphaFoldDB" id="A0A931FM28"/>
<feature type="transmembrane region" description="Helical" evidence="7">
    <location>
        <begin position="234"/>
        <end position="252"/>
    </location>
</feature>
<evidence type="ECO:0000256" key="1">
    <source>
        <dbReference type="ARBA" id="ARBA00004651"/>
    </source>
</evidence>
<comment type="subcellular location">
    <subcellularLocation>
        <location evidence="1">Cell membrane</location>
        <topology evidence="1">Multi-pass membrane protein</topology>
    </subcellularLocation>
</comment>
<dbReference type="PANTHER" id="PTHR33567">
    <property type="entry name" value="CHROMATE ION TRANSPORTER (EUROFUNG)"/>
    <property type="match status" value="1"/>
</dbReference>
<feature type="transmembrane region" description="Helical" evidence="7">
    <location>
        <begin position="418"/>
        <end position="438"/>
    </location>
</feature>
<evidence type="ECO:0000313" key="9">
    <source>
        <dbReference type="Proteomes" id="UP000599312"/>
    </source>
</evidence>
<dbReference type="InterPro" id="IPR003370">
    <property type="entry name" value="Chromate_transpt"/>
</dbReference>
<feature type="transmembrane region" description="Helical" evidence="7">
    <location>
        <begin position="124"/>
        <end position="145"/>
    </location>
</feature>
<dbReference type="RefSeq" id="WP_196270676.1">
    <property type="nucleotide sequence ID" value="NZ_JADQDO010000002.1"/>
</dbReference>
<keyword evidence="4 7" id="KW-0812">Transmembrane</keyword>
<evidence type="ECO:0000256" key="3">
    <source>
        <dbReference type="ARBA" id="ARBA00022475"/>
    </source>
</evidence>
<evidence type="ECO:0000256" key="2">
    <source>
        <dbReference type="ARBA" id="ARBA00005262"/>
    </source>
</evidence>
<evidence type="ECO:0000256" key="7">
    <source>
        <dbReference type="SAM" id="Phobius"/>
    </source>
</evidence>
<protein>
    <submittedName>
        <fullName evidence="8">Chromate efflux transporter</fullName>
    </submittedName>
</protein>
<evidence type="ECO:0000256" key="5">
    <source>
        <dbReference type="ARBA" id="ARBA00022989"/>
    </source>
</evidence>
<dbReference type="GO" id="GO:0015109">
    <property type="term" value="F:chromate transmembrane transporter activity"/>
    <property type="evidence" value="ECO:0007669"/>
    <property type="project" value="InterPro"/>
</dbReference>
<dbReference type="GO" id="GO:0005886">
    <property type="term" value="C:plasma membrane"/>
    <property type="evidence" value="ECO:0007669"/>
    <property type="project" value="UniProtKB-SubCell"/>
</dbReference>
<accession>A0A931FM28</accession>
<keyword evidence="6 7" id="KW-0472">Membrane</keyword>
<dbReference type="PIRSF" id="PIRSF004810">
    <property type="entry name" value="ChrA"/>
    <property type="match status" value="1"/>
</dbReference>
<organism evidence="8 9">
    <name type="scientific">Microvirga alba</name>
    <dbReference type="NCBI Taxonomy" id="2791025"/>
    <lineage>
        <taxon>Bacteria</taxon>
        <taxon>Pseudomonadati</taxon>
        <taxon>Pseudomonadota</taxon>
        <taxon>Alphaproteobacteria</taxon>
        <taxon>Hyphomicrobiales</taxon>
        <taxon>Methylobacteriaceae</taxon>
        <taxon>Microvirga</taxon>
    </lineage>
</organism>
<gene>
    <name evidence="8" type="primary">chrA</name>
    <name evidence="8" type="ORF">I2H38_04675</name>
</gene>
<evidence type="ECO:0000313" key="8">
    <source>
        <dbReference type="EMBL" id="MBF9232669.1"/>
    </source>
</evidence>
<keyword evidence="9" id="KW-1185">Reference proteome</keyword>
<dbReference type="Pfam" id="PF02417">
    <property type="entry name" value="Chromate_transp"/>
    <property type="match status" value="2"/>
</dbReference>
<feature type="transmembrane region" description="Helical" evidence="7">
    <location>
        <begin position="304"/>
        <end position="326"/>
    </location>
</feature>
<keyword evidence="3" id="KW-1003">Cell membrane</keyword>
<feature type="transmembrane region" description="Helical" evidence="7">
    <location>
        <begin position="338"/>
        <end position="364"/>
    </location>
</feature>
<dbReference type="EMBL" id="JADQDO010000002">
    <property type="protein sequence ID" value="MBF9232669.1"/>
    <property type="molecule type" value="Genomic_DNA"/>
</dbReference>
<evidence type="ECO:0000256" key="6">
    <source>
        <dbReference type="ARBA" id="ARBA00023136"/>
    </source>
</evidence>
<feature type="transmembrane region" description="Helical" evidence="7">
    <location>
        <begin position="264"/>
        <end position="284"/>
    </location>
</feature>